<gene>
    <name evidence="1" type="ORF">ACI1P1_11560</name>
</gene>
<proteinExistence type="predicted"/>
<sequence>MNTRERARSFLRWALLCTLTGVLLTGCGPNGEALPGTSGSPELHAATPQAGSLPPSSAPSVAQASSGTPEVGASPEEDDTDLWFRIDQMDFVNDKVGWVAGENTSGPFVGRTSTGGTDWTKVGTDGMYITALAAVERDRGFVVGNSDCQEQKGILGCSSKGIYETTDGGAHWTPRWETQTSQQEGNPYTAEVLSLSPKGWGYAVAAHQLLLTRDGGASWEAAAFNGKLEGFVPEKAVFTGQLQGWAAGYVVAPGCAGSAKPAEVDDGCRIPAVAYTDNGGSGWRLDELPEAERGQTVIGVSAPGGHTASVLLFNPANLEASYYSSAAELPGNWRKISQFRGGRPYARDMHFLSADRGFVALTPGAGPIEGGLMVTGDGGKKWETAPMADIVGVSRICFADERLGWLLAEANRESHALLRTRDGGENWERVTLPAEVFGR</sequence>
<reference evidence="1" key="1">
    <citation type="submission" date="2024-12" db="EMBL/GenBank/DDBJ databases">
        <authorList>
            <person name="Wu N."/>
        </authorList>
    </citation>
    <scope>NUCLEOTIDE SEQUENCE</scope>
    <source>
        <strain evidence="1">P15</strain>
    </source>
</reference>
<evidence type="ECO:0000313" key="1">
    <source>
        <dbReference type="EMBL" id="MFM9328930.1"/>
    </source>
</evidence>
<dbReference type="Proteomes" id="UP001631969">
    <property type="component" value="Unassembled WGS sequence"/>
</dbReference>
<evidence type="ECO:0000313" key="2">
    <source>
        <dbReference type="Proteomes" id="UP001631969"/>
    </source>
</evidence>
<organism evidence="1 2">
    <name type="scientific">Paenibacillus mesotrionivorans</name>
    <dbReference type="NCBI Taxonomy" id="3160968"/>
    <lineage>
        <taxon>Bacteria</taxon>
        <taxon>Bacillati</taxon>
        <taxon>Bacillota</taxon>
        <taxon>Bacilli</taxon>
        <taxon>Bacillales</taxon>
        <taxon>Paenibacillaceae</taxon>
        <taxon>Paenibacillus</taxon>
    </lineage>
</organism>
<protein>
    <submittedName>
        <fullName evidence="1">WD40/YVTN/BNR-like repeat-containing protein</fullName>
    </submittedName>
</protein>
<comment type="caution">
    <text evidence="1">The sequence shown here is derived from an EMBL/GenBank/DDBJ whole genome shotgun (WGS) entry which is preliminary data.</text>
</comment>
<accession>A0ACC7NY00</accession>
<dbReference type="EMBL" id="JBJURJ010000006">
    <property type="protein sequence ID" value="MFM9328930.1"/>
    <property type="molecule type" value="Genomic_DNA"/>
</dbReference>
<name>A0ACC7NY00_9BACL</name>
<keyword evidence="2" id="KW-1185">Reference proteome</keyword>